<keyword evidence="4" id="KW-0647">Proteasome</keyword>
<dbReference type="GO" id="GO:0005634">
    <property type="term" value="C:nucleus"/>
    <property type="evidence" value="ECO:0007669"/>
    <property type="project" value="TreeGrafter"/>
</dbReference>
<dbReference type="OMA" id="CRIKDIE"/>
<dbReference type="InterPro" id="IPR055444">
    <property type="entry name" value="ARM_ECM29"/>
</dbReference>
<dbReference type="Pfam" id="PF23702">
    <property type="entry name" value="ARM_ECM29"/>
    <property type="match status" value="1"/>
</dbReference>
<dbReference type="GO" id="GO:0005737">
    <property type="term" value="C:cytoplasm"/>
    <property type="evidence" value="ECO:0007669"/>
    <property type="project" value="UniProtKB-SubCell"/>
</dbReference>
<dbReference type="InterPro" id="IPR055443">
    <property type="entry name" value="HEAT_ECM29"/>
</dbReference>
<dbReference type="Gene3D" id="1.25.10.10">
    <property type="entry name" value="Leucine-rich Repeat Variant"/>
    <property type="match status" value="3"/>
</dbReference>
<dbReference type="Pfam" id="PF23731">
    <property type="entry name" value="ARM_ECM29_C"/>
    <property type="match status" value="1"/>
</dbReference>
<dbReference type="InterPro" id="IPR011989">
    <property type="entry name" value="ARM-like"/>
</dbReference>
<keyword evidence="11" id="KW-1185">Reference proteome</keyword>
<accession>A0A168RMF7</accession>
<gene>
    <name evidence="10" type="primary">ABSGL_12775.1 scaffold 13517</name>
</gene>
<dbReference type="GO" id="GO:0043248">
    <property type="term" value="P:proteasome assembly"/>
    <property type="evidence" value="ECO:0007669"/>
    <property type="project" value="InterPro"/>
</dbReference>
<evidence type="ECO:0000256" key="4">
    <source>
        <dbReference type="ARBA" id="ARBA00022942"/>
    </source>
</evidence>
<evidence type="ECO:0000259" key="7">
    <source>
        <dbReference type="Pfam" id="PF23702"/>
    </source>
</evidence>
<dbReference type="InParanoid" id="A0A168RMF7"/>
<dbReference type="STRING" id="4829.A0A168RMF7"/>
<feature type="region of interest" description="Disordered" evidence="5">
    <location>
        <begin position="838"/>
        <end position="868"/>
    </location>
</feature>
<feature type="domain" description="Dynein axonemal assembly factor 5 TPR repeats" evidence="9">
    <location>
        <begin position="1145"/>
        <end position="1266"/>
    </location>
</feature>
<evidence type="ECO:0000259" key="8">
    <source>
        <dbReference type="Pfam" id="PF24492"/>
    </source>
</evidence>
<feature type="domain" description="Proteasome adapter and scaffold protein ECM29 HEAT-repeat" evidence="8">
    <location>
        <begin position="1330"/>
        <end position="1498"/>
    </location>
</feature>
<dbReference type="PANTHER" id="PTHR23346:SF19">
    <property type="entry name" value="PROTEASOME ADAPTER AND SCAFFOLD PROTEIN ECM29"/>
    <property type="match status" value="1"/>
</dbReference>
<feature type="domain" description="ECM29 ARM-like repeats" evidence="7">
    <location>
        <begin position="675"/>
        <end position="783"/>
    </location>
</feature>
<evidence type="ECO:0000256" key="5">
    <source>
        <dbReference type="SAM" id="MobiDB-lite"/>
    </source>
</evidence>
<dbReference type="Proteomes" id="UP000078561">
    <property type="component" value="Unassembled WGS sequence"/>
</dbReference>
<evidence type="ECO:0000313" key="11">
    <source>
        <dbReference type="Proteomes" id="UP000078561"/>
    </source>
</evidence>
<name>A0A168RMF7_ABSGL</name>
<evidence type="ECO:0000259" key="6">
    <source>
        <dbReference type="Pfam" id="PF13001"/>
    </source>
</evidence>
<dbReference type="Pfam" id="PF13001">
    <property type="entry name" value="ECM29_N"/>
    <property type="match status" value="1"/>
</dbReference>
<dbReference type="InterPro" id="IPR016024">
    <property type="entry name" value="ARM-type_fold"/>
</dbReference>
<comment type="subcellular location">
    <subcellularLocation>
        <location evidence="1">Cytoplasm</location>
    </subcellularLocation>
</comment>
<dbReference type="GO" id="GO:0036503">
    <property type="term" value="P:ERAD pathway"/>
    <property type="evidence" value="ECO:0007669"/>
    <property type="project" value="TreeGrafter"/>
</dbReference>
<dbReference type="GO" id="GO:0000502">
    <property type="term" value="C:proteasome complex"/>
    <property type="evidence" value="ECO:0007669"/>
    <property type="project" value="UniProtKB-KW"/>
</dbReference>
<dbReference type="FunCoup" id="A0A168RMF7">
    <property type="interactions" value="861"/>
</dbReference>
<keyword evidence="3" id="KW-0677">Repeat</keyword>
<reference evidence="10" key="1">
    <citation type="submission" date="2016-04" db="EMBL/GenBank/DDBJ databases">
        <authorList>
            <person name="Evans L.H."/>
            <person name="Alamgir A."/>
            <person name="Owens N."/>
            <person name="Weber N.D."/>
            <person name="Virtaneva K."/>
            <person name="Barbian K."/>
            <person name="Babar A."/>
            <person name="Rosenke K."/>
        </authorList>
    </citation>
    <scope>NUCLEOTIDE SEQUENCE [LARGE SCALE GENOMIC DNA]</scope>
    <source>
        <strain evidence="10">CBS 101.48</strain>
    </source>
</reference>
<organism evidence="10">
    <name type="scientific">Absidia glauca</name>
    <name type="common">Pin mould</name>
    <dbReference type="NCBI Taxonomy" id="4829"/>
    <lineage>
        <taxon>Eukaryota</taxon>
        <taxon>Fungi</taxon>
        <taxon>Fungi incertae sedis</taxon>
        <taxon>Mucoromycota</taxon>
        <taxon>Mucoromycotina</taxon>
        <taxon>Mucoromycetes</taxon>
        <taxon>Mucorales</taxon>
        <taxon>Cunninghamellaceae</taxon>
        <taxon>Absidia</taxon>
    </lineage>
</organism>
<evidence type="ECO:0000256" key="3">
    <source>
        <dbReference type="ARBA" id="ARBA00022737"/>
    </source>
</evidence>
<dbReference type="EMBL" id="LT554730">
    <property type="protein sequence ID" value="SAM07136.1"/>
    <property type="molecule type" value="Genomic_DNA"/>
</dbReference>
<evidence type="ECO:0000256" key="1">
    <source>
        <dbReference type="ARBA" id="ARBA00004496"/>
    </source>
</evidence>
<feature type="compositionally biased region" description="Low complexity" evidence="5">
    <location>
        <begin position="846"/>
        <end position="858"/>
    </location>
</feature>
<feature type="domain" description="Proteasome component Ecm29 N-terminal" evidence="6">
    <location>
        <begin position="9"/>
        <end position="507"/>
    </location>
</feature>
<dbReference type="InterPro" id="IPR057978">
    <property type="entry name" value="TPR_DAAF5"/>
</dbReference>
<protein>
    <submittedName>
        <fullName evidence="10">Uncharacterized protein</fullName>
    </submittedName>
</protein>
<evidence type="ECO:0000313" key="10">
    <source>
        <dbReference type="EMBL" id="SAM07136.1"/>
    </source>
</evidence>
<keyword evidence="2" id="KW-0963">Cytoplasm</keyword>
<evidence type="ECO:0000256" key="2">
    <source>
        <dbReference type="ARBA" id="ARBA00022490"/>
    </source>
</evidence>
<dbReference type="SUPFAM" id="SSF48371">
    <property type="entry name" value="ARM repeat"/>
    <property type="match status" value="3"/>
</dbReference>
<dbReference type="GO" id="GO:0060090">
    <property type="term" value="F:molecular adaptor activity"/>
    <property type="evidence" value="ECO:0007669"/>
    <property type="project" value="InterPro"/>
</dbReference>
<dbReference type="PANTHER" id="PTHR23346">
    <property type="entry name" value="TRANSLATIONAL ACTIVATOR GCN1-RELATED"/>
    <property type="match status" value="1"/>
</dbReference>
<sequence length="1814" mass="202423">MANNEIQLLENVELKLAMCSNDSQLEKTIGVFLPPVLLKMSSSNAQTKKKVMDILSHINKRTKANENVKLPFDSLLAQFIDDKVSDFVKNFTIIYLDLCVKRMSPEETALHIPKFLKGISKRPASQRITLLHMALPALKKWSLEPSKQAEARKSTFHFDDNPQDIAVVLDFFLDVLLYQPMTPRQASTTADSDDNSLVYPGLSAQAVLDVTNNHKVTWGANQLTEAKLGVIHFVLSNVFTDNERLLLLLAGACDANHLVVSACEDGLRRWTNTVDLENKTLILSLYTLYLGTKPTTRGGGKDGRAPATNPVKIRVLYYLGKSIIATNLASHMIQVVFDGIYGESSNTRLRRSTMAFLQWSARMCDSTSLAPIAPIIVSGMLKYIDENTHVSGHDAESIKGYAYVACGLVVRKVPKIGLDDTQIISLFFENIVLEQPNVRVYVQDALSSMIEVYAECNESSPIYHQLQDILLKAVEQNNAGSRYMALKYANGIYPYSSPFARYICLLGSSSGVNKLEVHEEATRGLHPFLRNISNGSTGAKTNIIPPSALPKFADMVNYIAEHRPGEVYTQESRTPVIKGYPTEVYGEVLRLLRMILVLEANPDTILIDEYVETKIENSMSEDPIAMKNVKQLLYDWWKDDNEDSPTNGRNTMEVWLQIVESALDPNLKDPTLTATAAKCLLEMISLGPSSVSNVFKPRLPLFKSFTTTNKLNTRLLMSHIFGIIASDNGVPDNEVEDMLVDYCDMLDQVETKQNAAVDIDRKHGSLLSIGHLLGRCYYRKRSPNDAVVYRCVKSLIQQLDGSPNSTYYLLAGASCQSLAEVGRIRSIDSLLRLGQDIVPTEDTEMTDSGKPSSPTTTPIPAPKDKAPTTKDLLDKLASLAKTSKDTKLQENAILALGHLSIPLSNDTDSELIDTIVAALFATADSKQVELYFAGGEAWTALAFGWESQALQKYKDISDMELPDTLARHHDNHGSSFQTVIETIVKNYVASDRSWFRKAACIWLLSILKFGKDQEIVKKNLGMIHASFSRLLSDRDDFTQEVASKGLGLVYEYGDAKIKEDMLYSLVGTFTEGQTIQAQSVTDNTVLFEEGALGTTPDGNSITTYKELCSLASELNQPDLIYKFMNLANHNAMWTSRRGAAFGFQNLMALAEKEMEPYLHRLVPKLYRYQFDPNPRVNQSMKSIWQSLVKDSQKTVDKYFDEIIDDVLKGLGNRQWRVREASCAAVTDLVQGRKLAQIEPHLESLWQMCFRTLDDIKGSVRQAATQTCKQLTKLTVHYCDPDVVSTQDGVKVMDIVMPFLLQKGIVSDAEDVRKFSLDAVLRVCKTGASLLKKYIPDLVDTLLQSLSYLHLLSTTALEPQTMNYLSFHVEQYNISQEQLDNARLSGAKNSPMMEGIEHCVNQIDEGVMTELAPRIIHIVKKGTGLPTKAGCARFIVTLCMNRRSIFEPHADVFLKALSGAIRSKNPVIRKTFATATGYVCQLASYDRLVSLVKHLKKLYIEDEDESSHVTAAVTSVEITRFATDRIKSLSSDIVPLIYFGEHDPDEQLKKLWQDAWENLTSGTRSMVNLYADEILQFIQPLLNSPSWTIKQTAALTIADMCKSGGKEIEKHAAKLMPVMVSTLATRSWNGKENVLDAFGQLCVSSKLFFDDPTNQPSLSDVAKIFVREAKRNNRVYQRHALVSLDVFLDAFGDKIDVFGQVDEFLTDLCCMDEAAAMEEDDNDNPKPLLLMIKANAFKALSSGYRPKTFPHQDDLKYTAIRTATIDVLDSLTTLIPDGHTTKMNLQSKINSSINREPVALLKDRLQKIAVQLNLS</sequence>
<dbReference type="Pfam" id="PF24492">
    <property type="entry name" value="HEAT_ECM29"/>
    <property type="match status" value="1"/>
</dbReference>
<dbReference type="Pfam" id="PF25757">
    <property type="entry name" value="TPR_DNAAF5"/>
    <property type="match status" value="1"/>
</dbReference>
<dbReference type="OrthoDB" id="16066at2759"/>
<proteinExistence type="predicted"/>
<dbReference type="InterPro" id="IPR024372">
    <property type="entry name" value="Ecm29_N"/>
</dbReference>
<evidence type="ECO:0000259" key="9">
    <source>
        <dbReference type="Pfam" id="PF25757"/>
    </source>
</evidence>